<reference evidence="8" key="2">
    <citation type="submission" date="2016-11" db="UniProtKB">
        <authorList>
            <consortium name="WormBaseParasite"/>
        </authorList>
    </citation>
    <scope>IDENTIFICATION</scope>
</reference>
<proteinExistence type="inferred from homology"/>
<keyword evidence="4" id="KW-0539">Nucleus</keyword>
<evidence type="ECO:0000256" key="1">
    <source>
        <dbReference type="ARBA" id="ARBA00004123"/>
    </source>
</evidence>
<dbReference type="GO" id="GO:0006364">
    <property type="term" value="P:rRNA processing"/>
    <property type="evidence" value="ECO:0007669"/>
    <property type="project" value="UniProtKB-KW"/>
</dbReference>
<dbReference type="WBParaSite" id="EN70_2915">
    <property type="protein sequence ID" value="EN70_2915"/>
    <property type="gene ID" value="EN70_2915"/>
</dbReference>
<dbReference type="STRING" id="7209.A0A1I7VIJ1"/>
<dbReference type="eggNOG" id="KOG3911">
    <property type="taxonomic scope" value="Eukaryota"/>
</dbReference>
<feature type="compositionally biased region" description="Polar residues" evidence="5">
    <location>
        <begin position="446"/>
        <end position="458"/>
    </location>
</feature>
<comment type="similarity">
    <text evidence="2">Belongs to the RRP1 family.</text>
</comment>
<dbReference type="PANTHER" id="PTHR13026">
    <property type="entry name" value="NNP-1 PROTEIN NOVEL NUCLEAR PROTEIN 1 NOP52"/>
    <property type="match status" value="1"/>
</dbReference>
<evidence type="ECO:0000256" key="6">
    <source>
        <dbReference type="SAM" id="Phobius"/>
    </source>
</evidence>
<sequence>MFIFLTVFSLCLNWSIIIDLLLDIIVPQRRSIANSWQILISHLFGDASGPYIVGSVSDWIRGSDNSPAACFQALIKAFYIPNIALIISVLLFIGAATSFVHDRNKFLQQIDLMDSELDEVEIIFAQKLASGEPITRRRAFRTLRDWIRTESAKQEFDDKAMLHLTKGLHYVMWMQDKMLWQEQLADNIASLINLFGKEEESVLYIKCMLITISNEWSRIDRWRMDKFLMLIRRLVRALFMRLHSKDWKRAITDMYINAFKDCVISSDKSFSEGLKFHFASIYLDELDGAGGLRPDQVTELLKPYAELLADGTVSNYLFDSVIQEIFLSILHQYAEEKVEKNETNEPTAESASDQGIKFDYAEISKLLLDVGKKPDVKSARRKRLYAVSKKFKAAENGQVPFVMVTKAQTRLKAKVPKSEIISAVSRLMNEVAEDRLMKKQAKLVSKTRTPLRETSQSGKVVKSKKTKKVARKVQQRSVMIRKKRKSIKK</sequence>
<dbReference type="GO" id="GO:0030688">
    <property type="term" value="C:preribosome, small subunit precursor"/>
    <property type="evidence" value="ECO:0007669"/>
    <property type="project" value="InterPro"/>
</dbReference>
<dbReference type="InterPro" id="IPR010301">
    <property type="entry name" value="RRP1"/>
</dbReference>
<evidence type="ECO:0000313" key="7">
    <source>
        <dbReference type="Proteomes" id="UP000095285"/>
    </source>
</evidence>
<evidence type="ECO:0000256" key="5">
    <source>
        <dbReference type="SAM" id="MobiDB-lite"/>
    </source>
</evidence>
<evidence type="ECO:0000256" key="4">
    <source>
        <dbReference type="ARBA" id="ARBA00023242"/>
    </source>
</evidence>
<evidence type="ECO:0000256" key="3">
    <source>
        <dbReference type="ARBA" id="ARBA00022552"/>
    </source>
</evidence>
<feature type="transmembrane region" description="Helical" evidence="6">
    <location>
        <begin position="77"/>
        <end position="100"/>
    </location>
</feature>
<name>A0A1I7VIJ1_LOALO</name>
<evidence type="ECO:0000313" key="8">
    <source>
        <dbReference type="WBParaSite" id="EN70_2915"/>
    </source>
</evidence>
<accession>A0A1I7VIJ1</accession>
<keyword evidence="6" id="KW-1133">Transmembrane helix</keyword>
<keyword evidence="6" id="KW-0472">Membrane</keyword>
<evidence type="ECO:0000256" key="2">
    <source>
        <dbReference type="ARBA" id="ARBA00006374"/>
    </source>
</evidence>
<feature type="transmembrane region" description="Helical" evidence="6">
    <location>
        <begin position="6"/>
        <end position="26"/>
    </location>
</feature>
<keyword evidence="6" id="KW-0812">Transmembrane</keyword>
<dbReference type="Pfam" id="PF05997">
    <property type="entry name" value="Nop52"/>
    <property type="match status" value="1"/>
</dbReference>
<dbReference type="AlphaFoldDB" id="A0A1I7VIJ1"/>
<organism evidence="7 8">
    <name type="scientific">Loa loa</name>
    <name type="common">Eye worm</name>
    <name type="synonym">Filaria loa</name>
    <dbReference type="NCBI Taxonomy" id="7209"/>
    <lineage>
        <taxon>Eukaryota</taxon>
        <taxon>Metazoa</taxon>
        <taxon>Ecdysozoa</taxon>
        <taxon>Nematoda</taxon>
        <taxon>Chromadorea</taxon>
        <taxon>Rhabditida</taxon>
        <taxon>Spirurina</taxon>
        <taxon>Spiruromorpha</taxon>
        <taxon>Filarioidea</taxon>
        <taxon>Onchocercidae</taxon>
        <taxon>Loa</taxon>
    </lineage>
</organism>
<feature type="compositionally biased region" description="Basic residues" evidence="5">
    <location>
        <begin position="461"/>
        <end position="489"/>
    </location>
</feature>
<dbReference type="PANTHER" id="PTHR13026:SF0">
    <property type="entry name" value="RIBOSOMAL RNA PROCESSING 1B"/>
    <property type="match status" value="1"/>
</dbReference>
<comment type="subcellular location">
    <subcellularLocation>
        <location evidence="1">Nucleus</location>
    </subcellularLocation>
</comment>
<reference evidence="7" key="1">
    <citation type="submission" date="2012-04" db="EMBL/GenBank/DDBJ databases">
        <title>The Genome Sequence of Loa loa.</title>
        <authorList>
            <consortium name="The Broad Institute Genome Sequencing Platform"/>
            <consortium name="Broad Institute Genome Sequencing Center for Infectious Disease"/>
            <person name="Nutman T.B."/>
            <person name="Fink D.L."/>
            <person name="Russ C."/>
            <person name="Young S."/>
            <person name="Zeng Q."/>
            <person name="Gargeya S."/>
            <person name="Alvarado L."/>
            <person name="Berlin A."/>
            <person name="Chapman S.B."/>
            <person name="Chen Z."/>
            <person name="Freedman E."/>
            <person name="Gellesch M."/>
            <person name="Goldberg J."/>
            <person name="Griggs A."/>
            <person name="Gujja S."/>
            <person name="Heilman E.R."/>
            <person name="Heiman D."/>
            <person name="Howarth C."/>
            <person name="Mehta T."/>
            <person name="Neiman D."/>
            <person name="Pearson M."/>
            <person name="Roberts A."/>
            <person name="Saif S."/>
            <person name="Shea T."/>
            <person name="Shenoy N."/>
            <person name="Sisk P."/>
            <person name="Stolte C."/>
            <person name="Sykes S."/>
            <person name="White J."/>
            <person name="Yandava C."/>
            <person name="Haas B."/>
            <person name="Henn M.R."/>
            <person name="Nusbaum C."/>
            <person name="Birren B."/>
        </authorList>
    </citation>
    <scope>NUCLEOTIDE SEQUENCE [LARGE SCALE GENOMIC DNA]</scope>
</reference>
<feature type="region of interest" description="Disordered" evidence="5">
    <location>
        <begin position="445"/>
        <end position="489"/>
    </location>
</feature>
<keyword evidence="3" id="KW-0698">rRNA processing</keyword>
<keyword evidence="7" id="KW-1185">Reference proteome</keyword>
<dbReference type="GO" id="GO:0005634">
    <property type="term" value="C:nucleus"/>
    <property type="evidence" value="ECO:0007669"/>
    <property type="project" value="UniProtKB-SubCell"/>
</dbReference>
<protein>
    <submittedName>
        <fullName evidence="8">Ribosomal RNA processing protein 1-like protein</fullName>
    </submittedName>
</protein>
<dbReference type="Proteomes" id="UP000095285">
    <property type="component" value="Unassembled WGS sequence"/>
</dbReference>